<accession>A0A1H3B849</accession>
<feature type="region of interest" description="Disordered" evidence="1">
    <location>
        <begin position="1208"/>
        <end position="1246"/>
    </location>
</feature>
<dbReference type="InterPro" id="IPR047738">
    <property type="entry name" value="SAV_2336-like_N"/>
</dbReference>
<dbReference type="PANTHER" id="PTHR23150">
    <property type="entry name" value="SULFATASE MODIFYING FACTOR 1, 2"/>
    <property type="match status" value="1"/>
</dbReference>
<keyword evidence="4" id="KW-1185">Reference proteome</keyword>
<feature type="compositionally biased region" description="Polar residues" evidence="1">
    <location>
        <begin position="1490"/>
        <end position="1508"/>
    </location>
</feature>
<dbReference type="InterPro" id="IPR042095">
    <property type="entry name" value="SUMF_sf"/>
</dbReference>
<dbReference type="Gene3D" id="3.90.1580.10">
    <property type="entry name" value="paralog of FGE (formylglycine-generating enzyme)"/>
    <property type="match status" value="3"/>
</dbReference>
<dbReference type="GO" id="GO:0120147">
    <property type="term" value="F:formylglycine-generating oxidase activity"/>
    <property type="evidence" value="ECO:0007669"/>
    <property type="project" value="TreeGrafter"/>
</dbReference>
<reference evidence="4" key="1">
    <citation type="submission" date="2016-10" db="EMBL/GenBank/DDBJ databases">
        <authorList>
            <person name="Varghese N."/>
            <person name="Submissions S."/>
        </authorList>
    </citation>
    <scope>NUCLEOTIDE SEQUENCE [LARGE SCALE GENOMIC DNA]</scope>
    <source>
        <strain evidence="4">DSM 217</strain>
    </source>
</reference>
<evidence type="ECO:0000259" key="2">
    <source>
        <dbReference type="Pfam" id="PF03781"/>
    </source>
</evidence>
<gene>
    <name evidence="3" type="ORF">SAMN05421783_12347</name>
</gene>
<feature type="domain" description="Sulfatase-modifying factor enzyme-like" evidence="2">
    <location>
        <begin position="945"/>
        <end position="1201"/>
    </location>
</feature>
<dbReference type="Pfam" id="PF03781">
    <property type="entry name" value="FGE-sulfatase"/>
    <property type="match status" value="3"/>
</dbReference>
<feature type="region of interest" description="Disordered" evidence="1">
    <location>
        <begin position="835"/>
        <end position="887"/>
    </location>
</feature>
<feature type="compositionally biased region" description="Low complexity" evidence="1">
    <location>
        <begin position="868"/>
        <end position="878"/>
    </location>
</feature>
<feature type="compositionally biased region" description="Basic and acidic residues" evidence="1">
    <location>
        <begin position="56"/>
        <end position="86"/>
    </location>
</feature>
<evidence type="ECO:0000256" key="1">
    <source>
        <dbReference type="SAM" id="MobiDB-lite"/>
    </source>
</evidence>
<organism evidence="3 4">
    <name type="scientific">Thiocapsa roseopersicina</name>
    <dbReference type="NCBI Taxonomy" id="1058"/>
    <lineage>
        <taxon>Bacteria</taxon>
        <taxon>Pseudomonadati</taxon>
        <taxon>Pseudomonadota</taxon>
        <taxon>Gammaproteobacteria</taxon>
        <taxon>Chromatiales</taxon>
        <taxon>Chromatiaceae</taxon>
        <taxon>Thiocapsa</taxon>
    </lineage>
</organism>
<dbReference type="RefSeq" id="WP_093036286.1">
    <property type="nucleotide sequence ID" value="NZ_FNNZ01000023.1"/>
</dbReference>
<feature type="domain" description="Sulfatase-modifying factor enzyme-like" evidence="2">
    <location>
        <begin position="1272"/>
        <end position="1548"/>
    </location>
</feature>
<dbReference type="SUPFAM" id="SSF56436">
    <property type="entry name" value="C-type lectin-like"/>
    <property type="match status" value="3"/>
</dbReference>
<feature type="compositionally biased region" description="Low complexity" evidence="1">
    <location>
        <begin position="1233"/>
        <end position="1243"/>
    </location>
</feature>
<feature type="domain" description="Sulfatase-modifying factor enzyme-like" evidence="2">
    <location>
        <begin position="630"/>
        <end position="907"/>
    </location>
</feature>
<dbReference type="NCBIfam" id="NF041121">
    <property type="entry name" value="SAV_2336_NTERM"/>
    <property type="match status" value="1"/>
</dbReference>
<evidence type="ECO:0000313" key="3">
    <source>
        <dbReference type="EMBL" id="SDX38190.1"/>
    </source>
</evidence>
<dbReference type="InterPro" id="IPR005532">
    <property type="entry name" value="SUMF_dom"/>
</dbReference>
<evidence type="ECO:0000313" key="4">
    <source>
        <dbReference type="Proteomes" id="UP000198816"/>
    </source>
</evidence>
<name>A0A1H3B849_THIRO</name>
<dbReference type="OrthoDB" id="9768004at2"/>
<dbReference type="PANTHER" id="PTHR23150:SF19">
    <property type="entry name" value="FORMYLGLYCINE-GENERATING ENZYME"/>
    <property type="match status" value="1"/>
</dbReference>
<dbReference type="STRING" id="1058.SAMN05421783_12347"/>
<dbReference type="Proteomes" id="UP000198816">
    <property type="component" value="Unassembled WGS sequence"/>
</dbReference>
<dbReference type="InterPro" id="IPR051043">
    <property type="entry name" value="Sulfatase_Mod_Factor_Kinase"/>
</dbReference>
<feature type="region of interest" description="Disordered" evidence="1">
    <location>
        <begin position="35"/>
        <end position="101"/>
    </location>
</feature>
<feature type="compositionally biased region" description="Basic and acidic residues" evidence="1">
    <location>
        <begin position="836"/>
        <end position="854"/>
    </location>
</feature>
<sequence length="1552" mass="173701">MTLERLIEAMQRAGLAPHVDDVLDAFWLATRGKTLYLHPPPQREPSREGANPGERQPTEEANHPRLPGKDMDTTKPRTVPNEKDEVPVYPSGRTPSGNRTVNASPVALPAGRPLPGRLQLARALRPLRRRWPSRHAQELDERRTAEASAECGGSLQPVFRPVPEYWFEAHVVLEDDPAISLWHDTVQGFCRMLEDTGAFRFVRSWRLRGVLERATADRRGLSSAYLEGPVGFHVSPRLLAGRGARRLVFFVTHGNSPCWLDGRYARVLALWVQSASVVMLHLRDARRWRHGTLGEHHGLCHAREPGVVTSKLDAEIFWWKAPEASARPLAIPAVPMTPAGLSQWASTLMGGNRSTPVFLLDSDARHDQDDKPQAEQAETELAVALLRESSPEAFRLAVSLSTSSFTIPVARVVQEAQFGPAADQSHLAEILLSNLVFAHSPTTAESGPRNTYFEFIPAAQASLLRSLRESEVAAIGEALEQRVSRYLQKISGRSIRFRALVPDANGRYDLPEWAQPFARFGLAAFRRSIGTMAPAQRVETFASVTPPAVLARLARYASSIAPGAVQRPDSLEHELWQKLCDAALITQSTVGEWRFLPGVESLLAELTGATSPDRPIPFQDAFADGSGIGPRMIWLPGGSFRMGDSQGIGRENERPVHTVRLDHFGVGKYPLTVGEFRRFVESTGYKTEAEREDGATVWNRGKAERKQDASWRKPYVKQDKDHPVVCISWNDAEKYCEWLSEATGRTYGLLTEAQWEYACRAGSESAYCFGNAEEHLEAYAWFGDASASGSTHPVGKKNPNAWDIHDMHGNVWEWCADWYMDSYYAQLLSGTGEMARGTEKENATTSEAGDKASRPEPSASDNPGGPESGSYRVVRGGSSHNGADNCRSAYRIRDEPSVRHHYLGFRLSRTGPLHSYPFTLGPPELDVGPEPIARLRDPLKDHGEGPSMVWLPGGVFTMGQDHRSHDDEKPAHRVRVDAFSIGQYPVTFAEYDRFCEATKREKPKDHGWGRAERPVINVSWEDASAYCDWLSQETGERYRLATEAEWEYACRAGTETPWSSGDTEEQLGGYAWYVENSGRQTQPVGRKRPNAWHLYDMHGNVWEWCRDWFTGGYYKQLVRELERRADVTRSRSGTCDAHSRAAQELPSENPTGPKWGYYRVIRGGSCVDVADNCRSAYRCPAYRYWDGALERDSKLGFRLARTGPWRSRPITFGGPQPRPDAWVKPQTSPPEPAVRASAASVPSGRSRYAPQDVFRDRFRIISRDGTESSIDAPELVYIPGGTFLMGNQKGQYNEKPVHPVRLDAFAIGRVPVTWGDYKRFCEATDRHWPEWLEKGSQYHLDTGTNDLYRRRAIAADALDLPVVGVSWDDAAAFCAWLSEQTGEHYALPTEAQWEYACRAETTTRWSCGDDEKALGQHAWYAQNAGGKLHPVGEKQPNPWGLFDMHGSVWEWCADWYASDFYQRLTARSQPVPNGTRTLWNSARAWLSELTNTPSDSEQTPSDNPSGPESSAYCVARGGSWSSDADFCRSASRGSYRPSRRNYYLGFRLSRTV</sequence>
<feature type="region of interest" description="Disordered" evidence="1">
    <location>
        <begin position="1490"/>
        <end position="1510"/>
    </location>
</feature>
<protein>
    <submittedName>
        <fullName evidence="3">Formylglycine-generating enzyme, required for sulfatase activity, contains SUMF1/FGE domain</fullName>
    </submittedName>
</protein>
<dbReference type="EMBL" id="FNNZ01000023">
    <property type="protein sequence ID" value="SDX38190.1"/>
    <property type="molecule type" value="Genomic_DNA"/>
</dbReference>
<dbReference type="InterPro" id="IPR016187">
    <property type="entry name" value="CTDL_fold"/>
</dbReference>
<proteinExistence type="predicted"/>